<keyword evidence="2" id="KW-1185">Reference proteome</keyword>
<accession>A0A1B8GAX2</accession>
<protein>
    <submittedName>
        <fullName evidence="1">Uncharacterized protein</fullName>
    </submittedName>
</protein>
<dbReference type="OrthoDB" id="3541215at2759"/>
<dbReference type="Proteomes" id="UP000091956">
    <property type="component" value="Unassembled WGS sequence"/>
</dbReference>
<evidence type="ECO:0000313" key="2">
    <source>
        <dbReference type="Proteomes" id="UP000091956"/>
    </source>
</evidence>
<organism evidence="1 2">
    <name type="scientific">Pseudogymnoascus verrucosus</name>
    <dbReference type="NCBI Taxonomy" id="342668"/>
    <lineage>
        <taxon>Eukaryota</taxon>
        <taxon>Fungi</taxon>
        <taxon>Dikarya</taxon>
        <taxon>Ascomycota</taxon>
        <taxon>Pezizomycotina</taxon>
        <taxon>Leotiomycetes</taxon>
        <taxon>Thelebolales</taxon>
        <taxon>Thelebolaceae</taxon>
        <taxon>Pseudogymnoascus</taxon>
    </lineage>
</organism>
<dbReference type="AlphaFoldDB" id="A0A1B8GAX2"/>
<dbReference type="EMBL" id="KV460259">
    <property type="protein sequence ID" value="OBT92986.1"/>
    <property type="molecule type" value="Genomic_DNA"/>
</dbReference>
<evidence type="ECO:0000313" key="1">
    <source>
        <dbReference type="EMBL" id="OBT92986.1"/>
    </source>
</evidence>
<reference evidence="2" key="2">
    <citation type="journal article" date="2018" name="Nat. Commun.">
        <title>Extreme sensitivity to ultraviolet light in the fungal pathogen causing white-nose syndrome of bats.</title>
        <authorList>
            <person name="Palmer J.M."/>
            <person name="Drees K.P."/>
            <person name="Foster J.T."/>
            <person name="Lindner D.L."/>
        </authorList>
    </citation>
    <scope>NUCLEOTIDE SEQUENCE [LARGE SCALE GENOMIC DNA]</scope>
    <source>
        <strain evidence="2">UAMH 10579</strain>
    </source>
</reference>
<name>A0A1B8GAX2_9PEZI</name>
<dbReference type="RefSeq" id="XP_018126719.1">
    <property type="nucleotide sequence ID" value="XM_018277982.2"/>
</dbReference>
<reference evidence="1 2" key="1">
    <citation type="submission" date="2016-03" db="EMBL/GenBank/DDBJ databases">
        <title>Comparative genomics of Pseudogymnoascus destructans, the fungus causing white-nose syndrome of bats.</title>
        <authorList>
            <person name="Palmer J.M."/>
            <person name="Drees K.P."/>
            <person name="Foster J.T."/>
            <person name="Lindner D.L."/>
        </authorList>
    </citation>
    <scope>NUCLEOTIDE SEQUENCE [LARGE SCALE GENOMIC DNA]</scope>
    <source>
        <strain evidence="1 2">UAMH 10579</strain>
    </source>
</reference>
<gene>
    <name evidence="1" type="ORF">VE01_08561</name>
</gene>
<dbReference type="GeneID" id="28841947"/>
<sequence length="337" mass="36862">MEAPLARKDAAPVKRDDVCGRDWKSECFLGTWSAGPECTETAWISTIVSQLVNPPATETAYTPTAYCSEVLQQTSTSTIRVTYSATSTISQNTYIYNYVTKTDHDHPTSTVWCPKPSQSQVCGIEFHGTIYATDMQPIWPQDTIRFVDVNTCHQRCLSDPACHSFLIQRSSSGGDIIDCSLFGANLGINGTRAEHPPTPLATPSGKGWYDRNCPEFLPTECGPQQQSLAPRTEAPKPRDPMITAAPVPPAVDNAAALEKRYISHFPDYLSSDFAWAGGYFLTWGCSCLITSALPETTSTSTVSIPVWLGTVSTTSTHYQEYTVTVTARTTTVYPSID</sequence>
<proteinExistence type="predicted"/>